<dbReference type="Proteomes" id="UP000839902">
    <property type="component" value="Unassembled WGS sequence"/>
</dbReference>
<comment type="caution">
    <text evidence="2">The sequence shown here is derived from an EMBL/GenBank/DDBJ whole genome shotgun (WGS) entry which is preliminary data.</text>
</comment>
<dbReference type="EMBL" id="AAKIXF010000001">
    <property type="protein sequence ID" value="ECS2240796.1"/>
    <property type="molecule type" value="Genomic_DNA"/>
</dbReference>
<organism evidence="2">
    <name type="scientific">Salmonella enterica subsp. enterica serovar Cerro</name>
    <dbReference type="NCBI Taxonomy" id="340188"/>
    <lineage>
        <taxon>Bacteria</taxon>
        <taxon>Pseudomonadati</taxon>
        <taxon>Pseudomonadota</taxon>
        <taxon>Gammaproteobacteria</taxon>
        <taxon>Enterobacterales</taxon>
        <taxon>Enterobacteriaceae</taxon>
        <taxon>Salmonella</taxon>
    </lineage>
</organism>
<reference evidence="10 11" key="6">
    <citation type="journal article" date="2019" name="Proc. Natl. Acad. Sci. U.S.A.">
        <title>Microbiome composition shapes rapid genomic adaptation of Drosophila melanogaster.</title>
        <authorList>
            <person name="Rudman S.M."/>
            <person name="Greenblum S."/>
            <person name="Hughes R.C."/>
            <person name="Rajpurohit S."/>
            <person name="Kiratli O."/>
            <person name="Lowder D.B."/>
            <person name="Lemmon S.G."/>
            <person name="Petrov D.A."/>
            <person name="Chaston J.M."/>
            <person name="Schmidt P."/>
        </authorList>
    </citation>
    <scope>NUCLEOTIDE SEQUENCE [LARGE SCALE GENOMIC DNA]</scope>
    <source>
        <strain evidence="10 11">ME2L-19-234</strain>
    </source>
</reference>
<dbReference type="AlphaFoldDB" id="A0A2T9QA06"/>
<reference evidence="1" key="5">
    <citation type="submission" date="2018-09" db="EMBL/GenBank/DDBJ databases">
        <authorList>
            <person name="Ashton P.M."/>
            <person name="Dallman T."/>
            <person name="Nair S."/>
            <person name="De Pinna E."/>
            <person name="Peters T."/>
            <person name="Grant K."/>
        </authorList>
    </citation>
    <scope>NUCLEOTIDE SEQUENCE</scope>
    <source>
        <strain evidence="1">579255</strain>
    </source>
</reference>
<gene>
    <name evidence="4" type="ORF">A6E75_05890</name>
    <name evidence="6" type="ORF">A8D33_06250</name>
    <name evidence="2" type="ORF">APX06_01755</name>
    <name evidence="3" type="ORF">BGP46_09560</name>
    <name evidence="5" type="ORF">CGD37_05385</name>
    <name evidence="1" type="ORF">D4F32_06575</name>
    <name evidence="10" type="ORF">E4904_14825</name>
    <name evidence="7" type="ORF">G3454_003979</name>
    <name evidence="8" type="ORF">G4A16_002896</name>
    <name evidence="9" type="ORF">G4Y54_004286</name>
</gene>
<dbReference type="RefSeq" id="WP_000889769.1">
    <property type="nucleotide sequence ID" value="NZ_CP008925.1"/>
</dbReference>
<dbReference type="Proteomes" id="UP000323452">
    <property type="component" value="Unassembled WGS sequence"/>
</dbReference>
<name>A0A2T9QA06_SALET</name>
<dbReference type="EMBL" id="AAKQSY010000004">
    <property type="protein sequence ID" value="ECU6928646.1"/>
    <property type="molecule type" value="Genomic_DNA"/>
</dbReference>
<reference evidence="7" key="4">
    <citation type="submission" date="2018-07" db="EMBL/GenBank/DDBJ databases">
        <authorList>
            <consortium name="NCBI Pathogen Detection Project"/>
        </authorList>
    </citation>
    <scope>NUCLEOTIDE SEQUENCE</scope>
    <source>
        <strain evidence="7">11-0573</strain>
        <strain evidence="8">11-7712</strain>
        <strain evidence="9">12-0352</strain>
    </source>
</reference>
<sequence length="109" mass="12400">MLEIIVFVLGIACCALYAELVALKKKVKALDHQYEIDAKIERLTEENTHLKNSIRTLTDDNYKLSNALAKWEIVSYERMTDMIFSSYMATKSPETSGKGIIAAIEKRIK</sequence>
<evidence type="ECO:0000313" key="6">
    <source>
        <dbReference type="EMBL" id="ECU6928646.1"/>
    </source>
</evidence>
<evidence type="ECO:0000313" key="10">
    <source>
        <dbReference type="EMBL" id="KAA7283245.1"/>
    </source>
</evidence>
<evidence type="ECO:0000313" key="7">
    <source>
        <dbReference type="EMBL" id="HAE3196760.1"/>
    </source>
</evidence>
<reference evidence="10" key="7">
    <citation type="submission" date="2019-03" db="EMBL/GenBank/DDBJ databases">
        <authorList>
            <person name="Levent G."/>
            <person name="Schlochtermeier A."/>
            <person name="Ives S.E."/>
            <person name="Norman K.N."/>
            <person name="Lawhon S.D."/>
            <person name="Loneragan G.H."/>
            <person name="Anderson R.C."/>
            <person name="Scott H.M."/>
        </authorList>
    </citation>
    <scope>NUCLEOTIDE SEQUENCE</scope>
    <source>
        <strain evidence="10">ME2L-19-234</strain>
    </source>
</reference>
<dbReference type="EMBL" id="SRAQ01000008">
    <property type="protein sequence ID" value="KAA7283245.1"/>
    <property type="molecule type" value="Genomic_DNA"/>
</dbReference>
<evidence type="ECO:0000313" key="1">
    <source>
        <dbReference type="EMBL" id="EBY3764292.1"/>
    </source>
</evidence>
<evidence type="ECO:0000313" key="2">
    <source>
        <dbReference type="EMBL" id="ECS2240796.1"/>
    </source>
</evidence>
<dbReference type="EMBL" id="AAKOHZ010000004">
    <property type="protein sequence ID" value="ECT9248001.1"/>
    <property type="molecule type" value="Genomic_DNA"/>
</dbReference>
<dbReference type="EMBL" id="AAKJYZ010000006">
    <property type="protein sequence ID" value="ECS5569419.1"/>
    <property type="molecule type" value="Genomic_DNA"/>
</dbReference>
<evidence type="ECO:0000313" key="3">
    <source>
        <dbReference type="EMBL" id="ECS5569419.1"/>
    </source>
</evidence>
<evidence type="ECO:0000313" key="11">
    <source>
        <dbReference type="Proteomes" id="UP000323452"/>
    </source>
</evidence>
<evidence type="ECO:0000313" key="8">
    <source>
        <dbReference type="EMBL" id="HAE3753114.1"/>
    </source>
</evidence>
<dbReference type="EMBL" id="DAARSL010000020">
    <property type="protein sequence ID" value="HAE3753114.1"/>
    <property type="molecule type" value="Genomic_DNA"/>
</dbReference>
<dbReference type="EMBL" id="AAHNXN010000005">
    <property type="protein sequence ID" value="EBY3764292.1"/>
    <property type="molecule type" value="Genomic_DNA"/>
</dbReference>
<proteinExistence type="predicted"/>
<dbReference type="EMBL" id="AAKNKP010000004">
    <property type="protein sequence ID" value="ECT6424048.1"/>
    <property type="molecule type" value="Genomic_DNA"/>
</dbReference>
<dbReference type="EMBL" id="DAATOQ010000046">
    <property type="protein sequence ID" value="HAE8897726.1"/>
    <property type="molecule type" value="Genomic_DNA"/>
</dbReference>
<evidence type="ECO:0000313" key="5">
    <source>
        <dbReference type="EMBL" id="ECT9248001.1"/>
    </source>
</evidence>
<reference evidence="7" key="1">
    <citation type="journal article" date="2018" name="Genome Biol.">
        <title>SKESA: strategic k-mer extension for scrupulous assemblies.</title>
        <authorList>
            <person name="Souvorov A."/>
            <person name="Agarwala R."/>
            <person name="Lipman D.J."/>
        </authorList>
    </citation>
    <scope>NUCLEOTIDE SEQUENCE</scope>
    <source>
        <strain evidence="7">11-0573</strain>
        <strain evidence="8">11-7712</strain>
        <strain evidence="9">12-0352</strain>
    </source>
</reference>
<reference evidence="6" key="2">
    <citation type="submission" date="2018-07" db="EMBL/GenBank/DDBJ databases">
        <authorList>
            <consortium name="PulseNet: The National Subtyping Network for Foodborne Disease Surveillance"/>
            <person name="Tarr C.L."/>
            <person name="Trees E."/>
            <person name="Katz L.S."/>
            <person name="Carleton-Romer H.A."/>
            <person name="Stroika S."/>
            <person name="Kucerova Z."/>
            <person name="Roache K.F."/>
            <person name="Sabol A.L."/>
            <person name="Besser J."/>
            <person name="Gerner-Smidt P."/>
        </authorList>
    </citation>
    <scope>NUCLEOTIDE SEQUENCE</scope>
    <source>
        <strain evidence="6">PNUSAS002073</strain>
    </source>
</reference>
<evidence type="ECO:0000313" key="9">
    <source>
        <dbReference type="EMBL" id="HAE8897726.1"/>
    </source>
</evidence>
<evidence type="ECO:0000313" key="4">
    <source>
        <dbReference type="EMBL" id="ECT6424048.1"/>
    </source>
</evidence>
<reference evidence="2" key="3">
    <citation type="submission" date="2018-07" db="EMBL/GenBank/DDBJ databases">
        <authorList>
            <consortium name="NARMS: The National Antimicrobial Resistance Monitoring System"/>
        </authorList>
    </citation>
    <scope>NUCLEOTIDE SEQUENCE [LARGE SCALE GENOMIC DNA]</scope>
    <source>
        <strain evidence="2">FSIS1503023</strain>
        <strain evidence="4">FSIS1606185</strain>
        <strain evidence="3">FSIS1607449</strain>
        <strain evidence="5">FSIS1702211</strain>
    </source>
</reference>
<accession>A0A2T9QA06</accession>
<protein>
    <submittedName>
        <fullName evidence="2">Uncharacterized protein</fullName>
    </submittedName>
</protein>
<dbReference type="EMBL" id="DAAROJ010000024">
    <property type="protein sequence ID" value="HAE3196760.1"/>
    <property type="molecule type" value="Genomic_DNA"/>
</dbReference>